<evidence type="ECO:0000256" key="12">
    <source>
        <dbReference type="PIRSR" id="PIRSR000094-3"/>
    </source>
</evidence>
<comment type="catalytic activity">
    <reaction evidence="8 9">
        <text>a 2,3-saturated acyl-[ACP] + NAD(+) = a (2E)-enoyl-[ACP] + NADH + H(+)</text>
        <dbReference type="Rhea" id="RHEA:10240"/>
        <dbReference type="Rhea" id="RHEA-COMP:9925"/>
        <dbReference type="Rhea" id="RHEA-COMP:9926"/>
        <dbReference type="ChEBI" id="CHEBI:15378"/>
        <dbReference type="ChEBI" id="CHEBI:57540"/>
        <dbReference type="ChEBI" id="CHEBI:57945"/>
        <dbReference type="ChEBI" id="CHEBI:78784"/>
        <dbReference type="ChEBI" id="CHEBI:78785"/>
        <dbReference type="EC" id="1.3.1.9"/>
    </reaction>
</comment>
<dbReference type="OrthoDB" id="9803628at2"/>
<name>A0A4Q7DP13_9PROT</name>
<keyword evidence="7 9" id="KW-0275">Fatty acid biosynthesis</keyword>
<dbReference type="EMBL" id="SCFB01000004">
    <property type="protein sequence ID" value="RZI46686.1"/>
    <property type="molecule type" value="Genomic_DNA"/>
</dbReference>
<dbReference type="CDD" id="cd05372">
    <property type="entry name" value="ENR_SDR"/>
    <property type="match status" value="1"/>
</dbReference>
<dbReference type="Proteomes" id="UP000293550">
    <property type="component" value="Unassembled WGS sequence"/>
</dbReference>
<evidence type="ECO:0000256" key="10">
    <source>
        <dbReference type="PIRSR" id="PIRSR000094-1"/>
    </source>
</evidence>
<keyword evidence="3 9" id="KW-0444">Lipid biosynthesis</keyword>
<feature type="binding site" evidence="12">
    <location>
        <position position="163"/>
    </location>
    <ligand>
        <name>NAD(+)</name>
        <dbReference type="ChEBI" id="CHEBI:57540"/>
    </ligand>
</feature>
<keyword evidence="4" id="KW-0276">Fatty acid metabolism</keyword>
<evidence type="ECO:0000256" key="5">
    <source>
        <dbReference type="ARBA" id="ARBA00023002"/>
    </source>
</evidence>
<proteinExistence type="inferred from homology"/>
<dbReference type="UniPathway" id="UPA00094"/>
<dbReference type="PRINTS" id="PR00081">
    <property type="entry name" value="GDHRDH"/>
</dbReference>
<evidence type="ECO:0000256" key="7">
    <source>
        <dbReference type="ARBA" id="ARBA00023160"/>
    </source>
</evidence>
<accession>A0A4Q7DP13</accession>
<dbReference type="AlphaFoldDB" id="A0A4Q7DP13"/>
<evidence type="ECO:0000256" key="8">
    <source>
        <dbReference type="ARBA" id="ARBA00048572"/>
    </source>
</evidence>
<dbReference type="NCBIfam" id="NF005717">
    <property type="entry name" value="PRK07533.1"/>
    <property type="match status" value="1"/>
</dbReference>
<evidence type="ECO:0000256" key="2">
    <source>
        <dbReference type="ARBA" id="ARBA00009233"/>
    </source>
</evidence>
<keyword evidence="14" id="KW-1185">Reference proteome</keyword>
<organism evidence="13 14">
    <name type="scientific">Candidatus Finniella inopinata</name>
    <dbReference type="NCBI Taxonomy" id="1696036"/>
    <lineage>
        <taxon>Bacteria</taxon>
        <taxon>Pseudomonadati</taxon>
        <taxon>Pseudomonadota</taxon>
        <taxon>Alphaproteobacteria</taxon>
        <taxon>Holosporales</taxon>
        <taxon>Candidatus Paracaedibacteraceae</taxon>
        <taxon>Candidatus Finniella</taxon>
    </lineage>
</organism>
<comment type="pathway">
    <text evidence="1">Lipid metabolism; fatty acid biosynthesis.</text>
</comment>
<dbReference type="PANTHER" id="PTHR43159:SF2">
    <property type="entry name" value="ENOYL-[ACYL-CARRIER-PROTEIN] REDUCTASE [NADH], CHLOROPLASTIC"/>
    <property type="match status" value="1"/>
</dbReference>
<keyword evidence="5 9" id="KW-0560">Oxidoreductase</keyword>
<keyword evidence="6" id="KW-0443">Lipid metabolism</keyword>
<dbReference type="Gene3D" id="3.40.50.720">
    <property type="entry name" value="NAD(P)-binding Rossmann-like Domain"/>
    <property type="match status" value="1"/>
</dbReference>
<dbReference type="Gene3D" id="1.10.8.400">
    <property type="entry name" value="Enoyl acyl carrier protein reductase"/>
    <property type="match status" value="1"/>
</dbReference>
<feature type="active site" description="Proton acceptor" evidence="10">
    <location>
        <position position="146"/>
    </location>
</feature>
<dbReference type="GO" id="GO:0004318">
    <property type="term" value="F:enoyl-[acyl-carrier-protein] reductase (NADH) activity"/>
    <property type="evidence" value="ECO:0007669"/>
    <property type="project" value="UniProtKB-EC"/>
</dbReference>
<comment type="similarity">
    <text evidence="2 9">Belongs to the short-chain dehydrogenases/reductases (SDR) family. FabI subfamily.</text>
</comment>
<comment type="caution">
    <text evidence="13">The sequence shown here is derived from an EMBL/GenBank/DDBJ whole genome shotgun (WGS) entry which is preliminary data.</text>
</comment>
<sequence length="256" mass="27397">MSSTLKGKKGLIVGIANEQSIAWGCAQAFHAAGAELAITYLNDKTEHFVRPLAEKVQARIILPLDVQNENQMSELFQAIEETWDNLDFVLHAVAYAPQKDLHGRVIDCSVSGFLTAMDISCHSLLRLAKGAEPLMKKGGCILTASYYGGEKVVENYGIMGPVKAALESSVRYLAAELGWKGIRVNALSPGPIATRAASGISDFADLMEAACLRSPGCETVSIDSVGAYARFLVSDEARFVTGSTVYIDAGYNIMAG</sequence>
<reference evidence="13 14" key="1">
    <citation type="submission" date="2018-10" db="EMBL/GenBank/DDBJ databases">
        <title>An updated phylogeny of the Alphaproteobacteria reveals that the parasitic Rickettsiales and Holosporales have independent origins.</title>
        <authorList>
            <person name="Munoz-Gomez S.A."/>
            <person name="Hess S."/>
            <person name="Burger G."/>
            <person name="Lang B.F."/>
            <person name="Susko E."/>
            <person name="Slamovits C.H."/>
            <person name="Roger A.J."/>
        </authorList>
    </citation>
    <scope>NUCLEOTIDE SEQUENCE [LARGE SCALE GENOMIC DNA]</scope>
    <source>
        <strain evidence="13">HOLO01</strain>
    </source>
</reference>
<evidence type="ECO:0000313" key="14">
    <source>
        <dbReference type="Proteomes" id="UP000293550"/>
    </source>
</evidence>
<evidence type="ECO:0000256" key="11">
    <source>
        <dbReference type="PIRSR" id="PIRSR000094-2"/>
    </source>
</evidence>
<evidence type="ECO:0000256" key="3">
    <source>
        <dbReference type="ARBA" id="ARBA00022516"/>
    </source>
</evidence>
<evidence type="ECO:0000256" key="6">
    <source>
        <dbReference type="ARBA" id="ARBA00023098"/>
    </source>
</evidence>
<feature type="binding site" evidence="12">
    <location>
        <position position="93"/>
    </location>
    <ligand>
        <name>NAD(+)</name>
        <dbReference type="ChEBI" id="CHEBI:57540"/>
    </ligand>
</feature>
<evidence type="ECO:0000256" key="1">
    <source>
        <dbReference type="ARBA" id="ARBA00005194"/>
    </source>
</evidence>
<protein>
    <recommendedName>
        <fullName evidence="9">Enoyl-[acyl-carrier-protein] reductase [NADH]</fullName>
        <ecNumber evidence="9">1.3.1.9</ecNumber>
    </recommendedName>
</protein>
<dbReference type="GO" id="GO:0006633">
    <property type="term" value="P:fatty acid biosynthetic process"/>
    <property type="evidence" value="ECO:0007669"/>
    <property type="project" value="UniProtKB-UniPathway"/>
</dbReference>
<dbReference type="EC" id="1.3.1.9" evidence="9"/>
<gene>
    <name evidence="13" type="primary">fabI</name>
    <name evidence="13" type="ORF">EQU50_01895</name>
</gene>
<feature type="binding site" evidence="12">
    <location>
        <position position="14"/>
    </location>
    <ligand>
        <name>NAD(+)</name>
        <dbReference type="ChEBI" id="CHEBI:57540"/>
    </ligand>
</feature>
<dbReference type="PIRSF" id="PIRSF000094">
    <property type="entry name" value="Enoyl-ACP_rdct"/>
    <property type="match status" value="1"/>
</dbReference>
<feature type="binding site" evidence="12">
    <location>
        <begin position="65"/>
        <end position="66"/>
    </location>
    <ligand>
        <name>NAD(+)</name>
        <dbReference type="ChEBI" id="CHEBI:57540"/>
    </ligand>
</feature>
<feature type="binding site" evidence="11">
    <location>
        <position position="96"/>
    </location>
    <ligand>
        <name>substrate</name>
    </ligand>
</feature>
<feature type="binding site" evidence="12">
    <location>
        <begin position="192"/>
        <end position="196"/>
    </location>
    <ligand>
        <name>NAD(+)</name>
        <dbReference type="ChEBI" id="CHEBI:57540"/>
    </ligand>
</feature>
<evidence type="ECO:0000256" key="9">
    <source>
        <dbReference type="PIRNR" id="PIRNR000094"/>
    </source>
</evidence>
<feature type="active site" description="Proton acceptor" evidence="10">
    <location>
        <position position="156"/>
    </location>
</feature>
<dbReference type="InterPro" id="IPR014358">
    <property type="entry name" value="Enoyl-ACP_Rdtase_NADH"/>
</dbReference>
<keyword evidence="9 12" id="KW-0520">NAD</keyword>
<dbReference type="SUPFAM" id="SSF51735">
    <property type="entry name" value="NAD(P)-binding Rossmann-fold domains"/>
    <property type="match status" value="1"/>
</dbReference>
<feature type="binding site" evidence="12">
    <location>
        <begin position="20"/>
        <end position="21"/>
    </location>
    <ligand>
        <name>NAD(+)</name>
        <dbReference type="ChEBI" id="CHEBI:57540"/>
    </ligand>
</feature>
<evidence type="ECO:0000256" key="4">
    <source>
        <dbReference type="ARBA" id="ARBA00022832"/>
    </source>
</evidence>
<dbReference type="InterPro" id="IPR036291">
    <property type="entry name" value="NAD(P)-bd_dom_sf"/>
</dbReference>
<evidence type="ECO:0000313" key="13">
    <source>
        <dbReference type="EMBL" id="RZI46686.1"/>
    </source>
</evidence>
<dbReference type="PANTHER" id="PTHR43159">
    <property type="entry name" value="ENOYL-[ACYL-CARRIER-PROTEIN] REDUCTASE"/>
    <property type="match status" value="1"/>
</dbReference>
<dbReference type="Pfam" id="PF13561">
    <property type="entry name" value="adh_short_C2"/>
    <property type="match status" value="1"/>
</dbReference>
<dbReference type="InterPro" id="IPR002347">
    <property type="entry name" value="SDR_fam"/>
</dbReference>